<feature type="region of interest" description="Disordered" evidence="1">
    <location>
        <begin position="50"/>
        <end position="102"/>
    </location>
</feature>
<dbReference type="Pfam" id="PF13649">
    <property type="entry name" value="Methyltransf_25"/>
    <property type="match status" value="1"/>
</dbReference>
<dbReference type="SUPFAM" id="SSF53335">
    <property type="entry name" value="S-adenosyl-L-methionine-dependent methyltransferases"/>
    <property type="match status" value="1"/>
</dbReference>
<dbReference type="EMBL" id="CAJMWR010003215">
    <property type="protein sequence ID" value="CAE6456390.1"/>
    <property type="molecule type" value="Genomic_DNA"/>
</dbReference>
<feature type="compositionally biased region" description="Basic and acidic residues" evidence="1">
    <location>
        <begin position="506"/>
        <end position="524"/>
    </location>
</feature>
<dbReference type="PANTHER" id="PTHR43591:SF24">
    <property type="entry name" value="2-METHOXY-6-POLYPRENYL-1,4-BENZOQUINOL METHYLASE, MITOCHONDRIAL"/>
    <property type="match status" value="1"/>
</dbReference>
<sequence>MDERAQPMTRRSHSMSAPQRPSQFMIFSNTTHHKHPSPFRRITARVRAHFDSSTESDVARRPRPRSHTQPIQFPRQRVVSEGHSATELPPPPPVPFRPPAASYSRPASARHLPCEAGPHDLWMGARVSPRLGLRTPLPLAATGTRLHPTVPRPALNPRLLAPSGSSDSVSDSDPYPRAVSVNSSFVILDPSDPALPSAVAKRLLPCAEDHPEWALRNGRRHLRSQFTRGVKQARRERKEEASGTLSTPRPIPYPLDYSPETLANNALGHLLHSNYSSFSSIIQEQNEPRSCLDLGCGGGEWIRGALRQWPTCEFVGMDIVLLNRAQLSSQKGPASGRVTWVKGDFLADQLPFDNESFDRVHMRDLSHAIPYHAWSLLLSEIARVLQPGGTLDLTTEDIIFPILPRSLTARPTWTEIATFREAASGRNRDPSQDEERPGTMRLSDASIGPGGNETVRGKSDETVRNRQPTPTPPPFATELGSLLRMSDGTRASSRRGGSTTPSETMSRSRGESVSKPRSRSRDILRGTFSDGESTGVRAGIGRILRGPRRSAATSPTRGDSDTATARKSVAQPLFVSCVTAAGSSPILPPEPARASSDEPRSASASMGLGVPSFGFALSSAALGSALSLRSMDGSIHPGQASVLSLHPPPAGSNTHLAHSSVVSFQGPLSPPLTPPRRELTIEPTPLGHDYELLEDLYYAVYAKRDIHVQLTNSLPGLMESCGLFGNIDLGDPVTVDMPTYTNKSCRRDEAHTPPTPDMSPKSGNLSYPSMDVTVITSALHLKYVLQGILSVREAMWEELVLRRELGDSDDQHVRQERMRFEDMITSYAASIQALIDVPSKLTAGVQWRRPVPREQTPEQKWVAAESQKLRTAWAAREACQGLTGYSTCSRRIRTIIATKA</sequence>
<dbReference type="AlphaFoldDB" id="A0A8H3GIX2"/>
<feature type="region of interest" description="Disordered" evidence="1">
    <location>
        <begin position="744"/>
        <end position="764"/>
    </location>
</feature>
<proteinExistence type="predicted"/>
<organism evidence="3 4">
    <name type="scientific">Rhizoctonia solani</name>
    <dbReference type="NCBI Taxonomy" id="456999"/>
    <lineage>
        <taxon>Eukaryota</taxon>
        <taxon>Fungi</taxon>
        <taxon>Dikarya</taxon>
        <taxon>Basidiomycota</taxon>
        <taxon>Agaricomycotina</taxon>
        <taxon>Agaricomycetes</taxon>
        <taxon>Cantharellales</taxon>
        <taxon>Ceratobasidiaceae</taxon>
        <taxon>Rhizoctonia</taxon>
    </lineage>
</organism>
<accession>A0A8H3GIX2</accession>
<feature type="region of interest" description="Disordered" evidence="1">
    <location>
        <begin position="582"/>
        <end position="605"/>
    </location>
</feature>
<feature type="region of interest" description="Disordered" evidence="1">
    <location>
        <begin position="1"/>
        <end position="23"/>
    </location>
</feature>
<gene>
    <name evidence="3" type="ORF">RDB_LOCUS96420</name>
</gene>
<dbReference type="Gene3D" id="3.40.50.150">
    <property type="entry name" value="Vaccinia Virus protein VP39"/>
    <property type="match status" value="1"/>
</dbReference>
<feature type="region of interest" description="Disordered" evidence="1">
    <location>
        <begin position="143"/>
        <end position="174"/>
    </location>
</feature>
<protein>
    <recommendedName>
        <fullName evidence="2">Methyltransferase domain-containing protein</fullName>
    </recommendedName>
</protein>
<feature type="compositionally biased region" description="Basic and acidic residues" evidence="1">
    <location>
        <begin position="426"/>
        <end position="438"/>
    </location>
</feature>
<name>A0A8H3GIX2_9AGAM</name>
<feature type="domain" description="Methyltransferase" evidence="2">
    <location>
        <begin position="292"/>
        <end position="389"/>
    </location>
</feature>
<evidence type="ECO:0000313" key="3">
    <source>
        <dbReference type="EMBL" id="CAE6456390.1"/>
    </source>
</evidence>
<feature type="compositionally biased region" description="Polar residues" evidence="1">
    <location>
        <begin position="551"/>
        <end position="565"/>
    </location>
</feature>
<evidence type="ECO:0000259" key="2">
    <source>
        <dbReference type="Pfam" id="PF13649"/>
    </source>
</evidence>
<feature type="compositionally biased region" description="Pro residues" evidence="1">
    <location>
        <begin position="88"/>
        <end position="98"/>
    </location>
</feature>
<reference evidence="3" key="1">
    <citation type="submission" date="2021-01" db="EMBL/GenBank/DDBJ databases">
        <authorList>
            <person name="Kaushik A."/>
        </authorList>
    </citation>
    <scope>NUCLEOTIDE SEQUENCE</scope>
    <source>
        <strain evidence="3">AG1-1A</strain>
    </source>
</reference>
<feature type="region of interest" description="Disordered" evidence="1">
    <location>
        <begin position="420"/>
        <end position="567"/>
    </location>
</feature>
<dbReference type="InterPro" id="IPR029063">
    <property type="entry name" value="SAM-dependent_MTases_sf"/>
</dbReference>
<feature type="region of interest" description="Disordered" evidence="1">
    <location>
        <begin position="227"/>
        <end position="252"/>
    </location>
</feature>
<dbReference type="GO" id="GO:0008168">
    <property type="term" value="F:methyltransferase activity"/>
    <property type="evidence" value="ECO:0007669"/>
    <property type="project" value="TreeGrafter"/>
</dbReference>
<evidence type="ECO:0000313" key="4">
    <source>
        <dbReference type="Proteomes" id="UP000663840"/>
    </source>
</evidence>
<evidence type="ECO:0000256" key="1">
    <source>
        <dbReference type="SAM" id="MobiDB-lite"/>
    </source>
</evidence>
<dbReference type="CDD" id="cd02440">
    <property type="entry name" value="AdoMet_MTases"/>
    <property type="match status" value="1"/>
</dbReference>
<feature type="compositionally biased region" description="Low complexity" evidence="1">
    <location>
        <begin position="152"/>
        <end position="173"/>
    </location>
</feature>
<feature type="compositionally biased region" description="Basic and acidic residues" evidence="1">
    <location>
        <begin position="50"/>
        <end position="60"/>
    </location>
</feature>
<dbReference type="InterPro" id="IPR041698">
    <property type="entry name" value="Methyltransf_25"/>
</dbReference>
<comment type="caution">
    <text evidence="3">The sequence shown here is derived from an EMBL/GenBank/DDBJ whole genome shotgun (WGS) entry which is preliminary data.</text>
</comment>
<dbReference type="Proteomes" id="UP000663840">
    <property type="component" value="Unassembled WGS sequence"/>
</dbReference>
<feature type="compositionally biased region" description="Polar residues" evidence="1">
    <location>
        <begin position="489"/>
        <end position="505"/>
    </location>
</feature>
<feature type="compositionally biased region" description="Polar residues" evidence="1">
    <location>
        <begin position="14"/>
        <end position="23"/>
    </location>
</feature>
<feature type="compositionally biased region" description="Basic and acidic residues" evidence="1">
    <location>
        <begin position="455"/>
        <end position="464"/>
    </location>
</feature>
<dbReference type="PANTHER" id="PTHR43591">
    <property type="entry name" value="METHYLTRANSFERASE"/>
    <property type="match status" value="1"/>
</dbReference>
<feature type="region of interest" description="Disordered" evidence="1">
    <location>
        <begin position="662"/>
        <end position="683"/>
    </location>
</feature>